<dbReference type="EMBL" id="JAGFMF010011455">
    <property type="protein sequence ID" value="KAG8521993.1"/>
    <property type="molecule type" value="Genomic_DNA"/>
</dbReference>
<comment type="caution">
    <text evidence="1">The sequence shown here is derived from an EMBL/GenBank/DDBJ whole genome shotgun (WGS) entry which is preliminary data.</text>
</comment>
<protein>
    <submittedName>
        <fullName evidence="1">Uncharacterized protein</fullName>
    </submittedName>
</protein>
<gene>
    <name evidence="1" type="ORF">J0S82_016440</name>
</gene>
<organism evidence="1 2">
    <name type="scientific">Galemys pyrenaicus</name>
    <name type="common">Iberian desman</name>
    <name type="synonym">Pyrenean desman</name>
    <dbReference type="NCBI Taxonomy" id="202257"/>
    <lineage>
        <taxon>Eukaryota</taxon>
        <taxon>Metazoa</taxon>
        <taxon>Chordata</taxon>
        <taxon>Craniata</taxon>
        <taxon>Vertebrata</taxon>
        <taxon>Euteleostomi</taxon>
        <taxon>Mammalia</taxon>
        <taxon>Eutheria</taxon>
        <taxon>Laurasiatheria</taxon>
        <taxon>Eulipotyphla</taxon>
        <taxon>Talpidae</taxon>
        <taxon>Galemys</taxon>
    </lineage>
</organism>
<sequence>MRPLGITENPTWSLSYHCTETVNSLSHLEIWAMTIAIYKIQTQTFFKITLCHTWNKQDGSGHHSWVRLWWVLSLQLCWEGSHTCYVVTRISRSLKKNSHSSWKRGITTTCIRPIY</sequence>
<dbReference type="Proteomes" id="UP000700334">
    <property type="component" value="Unassembled WGS sequence"/>
</dbReference>
<name>A0A8J6DXP7_GALPY</name>
<feature type="non-terminal residue" evidence="1">
    <location>
        <position position="1"/>
    </location>
</feature>
<reference evidence="1" key="1">
    <citation type="journal article" date="2021" name="Evol. Appl.">
        <title>The genome of the Pyrenean desman and the effects of bottlenecks and inbreeding on the genomic landscape of an endangered species.</title>
        <authorList>
            <person name="Escoda L."/>
            <person name="Castresana J."/>
        </authorList>
    </citation>
    <scope>NUCLEOTIDE SEQUENCE</scope>
    <source>
        <strain evidence="1">IBE-C5619</strain>
    </source>
</reference>
<evidence type="ECO:0000313" key="2">
    <source>
        <dbReference type="Proteomes" id="UP000700334"/>
    </source>
</evidence>
<keyword evidence="2" id="KW-1185">Reference proteome</keyword>
<dbReference type="AlphaFoldDB" id="A0A8J6DXP7"/>
<accession>A0A8J6DXP7</accession>
<proteinExistence type="predicted"/>
<evidence type="ECO:0000313" key="1">
    <source>
        <dbReference type="EMBL" id="KAG8521993.1"/>
    </source>
</evidence>